<dbReference type="CDD" id="cd13962">
    <property type="entry name" value="PT_UbiA_UBIAD1"/>
    <property type="match status" value="1"/>
</dbReference>
<feature type="transmembrane region" description="Helical" evidence="8">
    <location>
        <begin position="248"/>
        <end position="267"/>
    </location>
</feature>
<dbReference type="UniPathway" id="UPA00079">
    <property type="reaction ID" value="UER00168"/>
</dbReference>
<keyword evidence="2 8" id="KW-0474">Menaquinone biosynthesis</keyword>
<evidence type="ECO:0000313" key="11">
    <source>
        <dbReference type="Proteomes" id="UP000011939"/>
    </source>
</evidence>
<comment type="caution">
    <text evidence="10">The sequence shown here is derived from an EMBL/GenBank/DDBJ whole genome shotgun (WGS) entry which is preliminary data.</text>
</comment>
<dbReference type="InterPro" id="IPR000537">
    <property type="entry name" value="UbiA_prenyltransferase"/>
</dbReference>
<protein>
    <recommendedName>
        <fullName evidence="8 9">1,4-dihydroxy-2-naphthoate octaprenyltransferase</fullName>
        <shortName evidence="8">DHNA-octaprenyltransferase</shortName>
        <ecNumber evidence="8 9">2.5.1.74</ecNumber>
    </recommendedName>
</protein>
<name>M5IPT4_9BACT</name>
<comment type="catalytic activity">
    <reaction evidence="8">
        <text>an all-trans-polyprenyl diphosphate + 1,4-dihydroxy-2-naphthoate + H(+) = a 2-demethylmenaquinol + CO2 + diphosphate</text>
        <dbReference type="Rhea" id="RHEA:26478"/>
        <dbReference type="Rhea" id="RHEA-COMP:9563"/>
        <dbReference type="Rhea" id="RHEA-COMP:9564"/>
        <dbReference type="ChEBI" id="CHEBI:11173"/>
        <dbReference type="ChEBI" id="CHEBI:15378"/>
        <dbReference type="ChEBI" id="CHEBI:16526"/>
        <dbReference type="ChEBI" id="CHEBI:33019"/>
        <dbReference type="ChEBI" id="CHEBI:55437"/>
        <dbReference type="ChEBI" id="CHEBI:58914"/>
        <dbReference type="EC" id="2.5.1.74"/>
    </reaction>
</comment>
<comment type="subcellular location">
    <subcellularLocation>
        <location evidence="8">Cell membrane</location>
        <topology evidence="8">Multi-pass membrane protein</topology>
    </subcellularLocation>
    <subcellularLocation>
        <location evidence="1">Membrane</location>
        <topology evidence="1">Multi-pass membrane protein</topology>
    </subcellularLocation>
</comment>
<dbReference type="GO" id="GO:0005886">
    <property type="term" value="C:plasma membrane"/>
    <property type="evidence" value="ECO:0007669"/>
    <property type="project" value="UniProtKB-SubCell"/>
</dbReference>
<gene>
    <name evidence="8" type="primary">menA</name>
    <name evidence="10" type="ORF">CSUNSWCD_2257</name>
</gene>
<feature type="transmembrane region" description="Helical" evidence="8">
    <location>
        <begin position="40"/>
        <end position="58"/>
    </location>
</feature>
<comment type="similarity">
    <text evidence="8">Belongs to the MenA family. Type 1 subfamily.</text>
</comment>
<keyword evidence="5 8" id="KW-0812">Transmembrane</keyword>
<accession>M5IPT4</accession>
<evidence type="ECO:0000256" key="9">
    <source>
        <dbReference type="NCBIfam" id="TIGR00751"/>
    </source>
</evidence>
<dbReference type="OrthoDB" id="9767568at2"/>
<feature type="transmembrane region" description="Helical" evidence="8">
    <location>
        <begin position="117"/>
        <end position="137"/>
    </location>
</feature>
<dbReference type="STRING" id="1244083.CSUNSWCD_2257"/>
<proteinExistence type="inferred from homology"/>
<dbReference type="InterPro" id="IPR004657">
    <property type="entry name" value="MenA"/>
</dbReference>
<evidence type="ECO:0000256" key="3">
    <source>
        <dbReference type="ARBA" id="ARBA00022475"/>
    </source>
</evidence>
<keyword evidence="3 8" id="KW-1003">Cell membrane</keyword>
<organism evidence="10 11">
    <name type="scientific">Campylobacter showae CSUNSWCD</name>
    <dbReference type="NCBI Taxonomy" id="1244083"/>
    <lineage>
        <taxon>Bacteria</taxon>
        <taxon>Pseudomonadati</taxon>
        <taxon>Campylobacterota</taxon>
        <taxon>Epsilonproteobacteria</taxon>
        <taxon>Campylobacterales</taxon>
        <taxon>Campylobacteraceae</taxon>
        <taxon>Campylobacter</taxon>
    </lineage>
</organism>
<keyword evidence="7 8" id="KW-0472">Membrane</keyword>
<dbReference type="GO" id="GO:0009234">
    <property type="term" value="P:menaquinone biosynthetic process"/>
    <property type="evidence" value="ECO:0007669"/>
    <property type="project" value="UniProtKB-UniRule"/>
</dbReference>
<dbReference type="RefSeq" id="WP_009495069.1">
    <property type="nucleotide sequence ID" value="NZ_AMZQ01000008.1"/>
</dbReference>
<evidence type="ECO:0000256" key="6">
    <source>
        <dbReference type="ARBA" id="ARBA00022989"/>
    </source>
</evidence>
<evidence type="ECO:0000256" key="7">
    <source>
        <dbReference type="ARBA" id="ARBA00023136"/>
    </source>
</evidence>
<evidence type="ECO:0000256" key="8">
    <source>
        <dbReference type="HAMAP-Rule" id="MF_01937"/>
    </source>
</evidence>
<feature type="transmembrane region" description="Helical" evidence="8">
    <location>
        <begin position="149"/>
        <end position="170"/>
    </location>
</feature>
<dbReference type="InterPro" id="IPR026046">
    <property type="entry name" value="UBIAD1"/>
</dbReference>
<dbReference type="NCBIfam" id="TIGR00751">
    <property type="entry name" value="menA"/>
    <property type="match status" value="1"/>
</dbReference>
<dbReference type="PIRSF" id="PIRSF005355">
    <property type="entry name" value="UBIAD1"/>
    <property type="match status" value="1"/>
</dbReference>
<dbReference type="AlphaFoldDB" id="M5IPT4"/>
<evidence type="ECO:0000256" key="4">
    <source>
        <dbReference type="ARBA" id="ARBA00022679"/>
    </source>
</evidence>
<comment type="function">
    <text evidence="8">Conversion of 1,4-dihydroxy-2-naphthoate (DHNA) to demethylmenaquinone (DMK).</text>
</comment>
<reference evidence="10 11" key="1">
    <citation type="journal article" date="2013" name="Genome Announc.">
        <title>Genome Sequence of Campylobacter showae UNSWCD, Isolated from a Patient with Crohn's Disease.</title>
        <authorList>
            <person name="Tay A.P."/>
            <person name="Kaakoush N.O."/>
            <person name="Deshpande N.P."/>
            <person name="Chen Z."/>
            <person name="Mitchell H."/>
            <person name="Wilkins M.R."/>
        </authorList>
    </citation>
    <scope>NUCLEOTIDE SEQUENCE [LARGE SCALE GENOMIC DNA]</scope>
    <source>
        <strain evidence="10 11">CSUNSWCD</strain>
    </source>
</reference>
<dbReference type="PATRIC" id="fig|1244083.3.peg.1501"/>
<evidence type="ECO:0000256" key="2">
    <source>
        <dbReference type="ARBA" id="ARBA00022428"/>
    </source>
</evidence>
<dbReference type="EC" id="2.5.1.74" evidence="8 9"/>
<keyword evidence="4 8" id="KW-0808">Transferase</keyword>
<dbReference type="Proteomes" id="UP000011939">
    <property type="component" value="Unassembled WGS sequence"/>
</dbReference>
<dbReference type="EMBL" id="AMZQ01000008">
    <property type="protein sequence ID" value="EKU11134.1"/>
    <property type="molecule type" value="Genomic_DNA"/>
</dbReference>
<dbReference type="Pfam" id="PF01040">
    <property type="entry name" value="UbiA"/>
    <property type="match status" value="1"/>
</dbReference>
<sequence length="300" mass="32001">MITAKALYASARLRSLPLSVSGVLLGSGAAYGAGVFRADIFALALLTTLLFQILSDYANDYGDAVKGTDDDGRLGPRRAIQTGQMSAAEMKRVIVATALLSAFSSLALSVLAFGERFYLILLFLALGSASIYAAIRYTVGVGAYGYKGLGDVFVFLFFGLLSVLGSYFLYARSLDAALLLPACACGMLSTAVLNLNNMRDVQNDALKGKRTIPVRIGLLAAKLYHYALIAGGAGLMLCYSLLRGEPGAKLLYIASFAPLVWHLFFVSQVRDCRDFDGQLKVVALSTFAMSALFFVGEILG</sequence>
<dbReference type="HAMAP" id="MF_01937">
    <property type="entry name" value="MenA_1"/>
    <property type="match status" value="1"/>
</dbReference>
<dbReference type="PANTHER" id="PTHR13929:SF0">
    <property type="entry name" value="UBIA PRENYLTRANSFERASE DOMAIN-CONTAINING PROTEIN 1"/>
    <property type="match status" value="1"/>
</dbReference>
<comment type="pathway">
    <text evidence="8">Quinol/quinone metabolism; menaquinone biosynthesis; menaquinol from 1,4-dihydroxy-2-naphthoate: step 1/2.</text>
</comment>
<feature type="transmembrane region" description="Helical" evidence="8">
    <location>
        <begin position="93"/>
        <end position="111"/>
    </location>
</feature>
<evidence type="ECO:0000256" key="5">
    <source>
        <dbReference type="ARBA" id="ARBA00022692"/>
    </source>
</evidence>
<feature type="transmembrane region" description="Helical" evidence="8">
    <location>
        <begin position="279"/>
        <end position="299"/>
    </location>
</feature>
<feature type="transmembrane region" description="Helical" evidence="8">
    <location>
        <begin position="216"/>
        <end position="242"/>
    </location>
</feature>
<dbReference type="GO" id="GO:0042371">
    <property type="term" value="P:vitamin K biosynthetic process"/>
    <property type="evidence" value="ECO:0007669"/>
    <property type="project" value="TreeGrafter"/>
</dbReference>
<evidence type="ECO:0000313" key="10">
    <source>
        <dbReference type="EMBL" id="EKU11134.1"/>
    </source>
</evidence>
<dbReference type="PANTHER" id="PTHR13929">
    <property type="entry name" value="1,4-DIHYDROXY-2-NAPHTHOATE OCTAPRENYLTRANSFERASE"/>
    <property type="match status" value="1"/>
</dbReference>
<feature type="transmembrane region" description="Helical" evidence="8">
    <location>
        <begin position="176"/>
        <end position="195"/>
    </location>
</feature>
<dbReference type="GO" id="GO:0046428">
    <property type="term" value="F:1,4-dihydroxy-2-naphthoate polyprenyltransferase activity"/>
    <property type="evidence" value="ECO:0007669"/>
    <property type="project" value="UniProtKB-UniRule"/>
</dbReference>
<dbReference type="eggNOG" id="COG1575">
    <property type="taxonomic scope" value="Bacteria"/>
</dbReference>
<keyword evidence="6 8" id="KW-1133">Transmembrane helix</keyword>
<evidence type="ECO:0000256" key="1">
    <source>
        <dbReference type="ARBA" id="ARBA00004141"/>
    </source>
</evidence>